<dbReference type="GO" id="GO:0006302">
    <property type="term" value="P:double-strand break repair"/>
    <property type="evidence" value="ECO:0007669"/>
    <property type="project" value="TreeGrafter"/>
</dbReference>
<evidence type="ECO:0000256" key="3">
    <source>
        <dbReference type="ARBA" id="ARBA00005313"/>
    </source>
</evidence>
<evidence type="ECO:0000256" key="10">
    <source>
        <dbReference type="ARBA" id="ARBA00023172"/>
    </source>
</evidence>
<dbReference type="GO" id="GO:0031573">
    <property type="term" value="P:mitotic intra-S DNA damage checkpoint signaling"/>
    <property type="evidence" value="ECO:0007669"/>
    <property type="project" value="TreeGrafter"/>
</dbReference>
<dbReference type="Pfam" id="PF21292">
    <property type="entry name" value="EME1-MUS81_C"/>
    <property type="match status" value="1"/>
</dbReference>
<keyword evidence="4" id="KW-0540">Nuclease</keyword>
<keyword evidence="13" id="KW-0469">Meiosis</keyword>
<dbReference type="Gene3D" id="3.40.50.10130">
    <property type="match status" value="1"/>
</dbReference>
<organism evidence="14">
    <name type="scientific">Menopon gallinae</name>
    <name type="common">poultry shaft louse</name>
    <dbReference type="NCBI Taxonomy" id="328185"/>
    <lineage>
        <taxon>Eukaryota</taxon>
        <taxon>Metazoa</taxon>
        <taxon>Ecdysozoa</taxon>
        <taxon>Arthropoda</taxon>
        <taxon>Hexapoda</taxon>
        <taxon>Insecta</taxon>
        <taxon>Pterygota</taxon>
        <taxon>Neoptera</taxon>
        <taxon>Paraneoptera</taxon>
        <taxon>Psocodea</taxon>
        <taxon>Troctomorpha</taxon>
        <taxon>Phthiraptera</taxon>
        <taxon>Amblycera</taxon>
        <taxon>Menoponidae</taxon>
        <taxon>Menopon</taxon>
    </lineage>
</organism>
<evidence type="ECO:0000256" key="5">
    <source>
        <dbReference type="ARBA" id="ARBA00022723"/>
    </source>
</evidence>
<evidence type="ECO:0000256" key="6">
    <source>
        <dbReference type="ARBA" id="ARBA00022759"/>
    </source>
</evidence>
<keyword evidence="9" id="KW-0460">Magnesium</keyword>
<dbReference type="GO" id="GO:0005634">
    <property type="term" value="C:nucleus"/>
    <property type="evidence" value="ECO:0007669"/>
    <property type="project" value="UniProtKB-SubCell"/>
</dbReference>
<dbReference type="GO" id="GO:0048476">
    <property type="term" value="C:Holliday junction resolvase complex"/>
    <property type="evidence" value="ECO:0007669"/>
    <property type="project" value="InterPro"/>
</dbReference>
<dbReference type="GO" id="GO:0008821">
    <property type="term" value="F:crossover junction DNA endonuclease activity"/>
    <property type="evidence" value="ECO:0007669"/>
    <property type="project" value="TreeGrafter"/>
</dbReference>
<keyword evidence="11" id="KW-0234">DNA repair</keyword>
<gene>
    <name evidence="14" type="ORF">PYX00_007544</name>
</gene>
<dbReference type="GO" id="GO:0031297">
    <property type="term" value="P:replication fork processing"/>
    <property type="evidence" value="ECO:0007669"/>
    <property type="project" value="TreeGrafter"/>
</dbReference>
<dbReference type="GO" id="GO:0000712">
    <property type="term" value="P:resolution of meiotic recombination intermediates"/>
    <property type="evidence" value="ECO:0007669"/>
    <property type="project" value="TreeGrafter"/>
</dbReference>
<comment type="similarity">
    <text evidence="3">Belongs to the EME1/MMS4 family.</text>
</comment>
<protein>
    <recommendedName>
        <fullName evidence="15">Crossover junction endonuclease EME1</fullName>
    </recommendedName>
</protein>
<dbReference type="InterPro" id="IPR042530">
    <property type="entry name" value="EME1/EME2_C"/>
</dbReference>
<comment type="caution">
    <text evidence="14">The sequence shown here is derived from an EMBL/GenBank/DDBJ whole genome shotgun (WGS) entry which is preliminary data.</text>
</comment>
<accession>A0AAW2HKF9</accession>
<comment type="subcellular location">
    <subcellularLocation>
        <location evidence="2">Nucleus</location>
    </subcellularLocation>
</comment>
<dbReference type="PANTHER" id="PTHR21077:SF5">
    <property type="entry name" value="CROSSOVER JUNCTION ENDONUCLEASE MMS4"/>
    <property type="match status" value="1"/>
</dbReference>
<reference evidence="14" key="1">
    <citation type="journal article" date="2024" name="Gigascience">
        <title>Chromosome-level genome of the poultry shaft louse Menopon gallinae provides insight into the host-switching and adaptive evolution of parasitic lice.</title>
        <authorList>
            <person name="Xu Y."/>
            <person name="Ma L."/>
            <person name="Liu S."/>
            <person name="Liang Y."/>
            <person name="Liu Q."/>
            <person name="He Z."/>
            <person name="Tian L."/>
            <person name="Duan Y."/>
            <person name="Cai W."/>
            <person name="Li H."/>
            <person name="Song F."/>
        </authorList>
    </citation>
    <scope>NUCLEOTIDE SEQUENCE</scope>
    <source>
        <strain evidence="14">Cailab_2023a</strain>
    </source>
</reference>
<keyword evidence="8" id="KW-0378">Hydrolase</keyword>
<keyword evidence="10" id="KW-0233">DNA recombination</keyword>
<evidence type="ECO:0000256" key="9">
    <source>
        <dbReference type="ARBA" id="ARBA00022842"/>
    </source>
</evidence>
<dbReference type="EMBL" id="JARGDH010000004">
    <property type="protein sequence ID" value="KAL0269981.1"/>
    <property type="molecule type" value="Genomic_DNA"/>
</dbReference>
<evidence type="ECO:0000256" key="2">
    <source>
        <dbReference type="ARBA" id="ARBA00004123"/>
    </source>
</evidence>
<dbReference type="GO" id="GO:0046872">
    <property type="term" value="F:metal ion binding"/>
    <property type="evidence" value="ECO:0007669"/>
    <property type="project" value="UniProtKB-KW"/>
</dbReference>
<evidence type="ECO:0000256" key="7">
    <source>
        <dbReference type="ARBA" id="ARBA00022763"/>
    </source>
</evidence>
<name>A0AAW2HKF9_9NEOP</name>
<keyword evidence="6" id="KW-0255">Endonuclease</keyword>
<evidence type="ECO:0000256" key="11">
    <source>
        <dbReference type="ARBA" id="ARBA00023204"/>
    </source>
</evidence>
<sequence>MQNYFEAEKRRINKMISDARKGKRNEGHVKITMEDVQYALVELQIIGKCSHCCLGCRFAETGEELASLITSTTKSLSQLDYKREKQKQQEGELDWYAKADSKQCVKVDKSGNGLTKLWQQQICQFNAVGIETANAITSHYPSPKALIDKYKSCSSVSEGEQLLQNIQMRRDAGILSSTRRLGPEISKKMYHFYMSDDPDLEL</sequence>
<keyword evidence="5" id="KW-0479">Metal-binding</keyword>
<evidence type="ECO:0000256" key="12">
    <source>
        <dbReference type="ARBA" id="ARBA00023242"/>
    </source>
</evidence>
<comment type="cofactor">
    <cofactor evidence="1">
        <name>Mg(2+)</name>
        <dbReference type="ChEBI" id="CHEBI:18420"/>
    </cofactor>
</comment>
<evidence type="ECO:0000313" key="14">
    <source>
        <dbReference type="EMBL" id="KAL0269981.1"/>
    </source>
</evidence>
<evidence type="ECO:0008006" key="15">
    <source>
        <dbReference type="Google" id="ProtNLM"/>
    </source>
</evidence>
<dbReference type="InterPro" id="IPR033310">
    <property type="entry name" value="Mms4/EME1/EME2"/>
</dbReference>
<evidence type="ECO:0000256" key="4">
    <source>
        <dbReference type="ARBA" id="ARBA00022722"/>
    </source>
</evidence>
<evidence type="ECO:0000256" key="8">
    <source>
        <dbReference type="ARBA" id="ARBA00022801"/>
    </source>
</evidence>
<dbReference type="AlphaFoldDB" id="A0AAW2HKF9"/>
<keyword evidence="7" id="KW-0227">DNA damage</keyword>
<dbReference type="PANTHER" id="PTHR21077">
    <property type="entry name" value="EME1 PROTEIN"/>
    <property type="match status" value="1"/>
</dbReference>
<keyword evidence="12" id="KW-0539">Nucleus</keyword>
<dbReference type="Gene3D" id="1.10.150.670">
    <property type="entry name" value="Crossover junction endonuclease EME1, DNA-binding domain"/>
    <property type="match status" value="1"/>
</dbReference>
<evidence type="ECO:0000256" key="13">
    <source>
        <dbReference type="ARBA" id="ARBA00023254"/>
    </source>
</evidence>
<dbReference type="FunFam" id="1.10.150.670:FF:000002">
    <property type="entry name" value="Crossover junction endonuclease EME1"/>
    <property type="match status" value="1"/>
</dbReference>
<proteinExistence type="inferred from homology"/>
<evidence type="ECO:0000256" key="1">
    <source>
        <dbReference type="ARBA" id="ARBA00001946"/>
    </source>
</evidence>